<accession>A0ABY1FMF6</accession>
<evidence type="ECO:0008006" key="3">
    <source>
        <dbReference type="Google" id="ProtNLM"/>
    </source>
</evidence>
<sequence length="663" mass="76315">MSNFLRLLTETDKHTALSEVCNNLRRGEEDERIFQVAPEIFNEVPGIPFSYWVNDSVRSRFSKCAPFENSHRNARQGLATGDDFRFVRLHWEVVGRHKWLNFAKGGSFSPFFYDLHLVVNWQENGVEIRNFVDESSGKLKSRPQNIEFFKRAGLTWPRRTTSGLSVRVLPADAVFADKGPALFVSDDDPDELLALLAITNSQAFATLLSVQLAAADAAARSYEVGLIQKNPVCEYDAKEGSRLSEMARRLWSLKRQLDTTTETSHAFLLPELLRNRLGDYNPVAIEEEIGQIQREIDSLVFDLYGFSEEDRLEDLTNKETPSTAGKKTEEKDDIELITRPEEDVLSWAVGVAFGRFDWRLANGERRPLAEPCPFAPLPAKSPGMHPDGVEVFHHHHGVLVDDEGHSHDLNRLVERVLETVDANISRDTRRWLRKDFFQFHLQRYSKSRRKAPIYWPISTFSGNYTLWLYYPLLSSQTLFTIVNDFVDPKLKSVRSDLNSLRIKSSGRSKQEEKEFETLSNLEKELADLCDMLLGIAPSYRPKHDDGVLICAAPLWSLYANKSWKMVLKDIWNQLEEGDYDWAHLALNYWPERVLQKCIEDRSLAIAHDVERLFWEEIEVPVIRRGQDTGEIRLDWQPKGLSEADTQTLIKKVIDERGLQSEFR</sequence>
<protein>
    <recommendedName>
        <fullName evidence="3">Type II restriction endonuclease subunit M</fullName>
    </recommendedName>
</protein>
<dbReference type="RefSeq" id="WP_177190607.1">
    <property type="nucleotide sequence ID" value="NZ_FOTV01000005.1"/>
</dbReference>
<organism evidence="1 2">
    <name type="scientific">Marinobacter salarius</name>
    <dbReference type="NCBI Taxonomy" id="1420917"/>
    <lineage>
        <taxon>Bacteria</taxon>
        <taxon>Pseudomonadati</taxon>
        <taxon>Pseudomonadota</taxon>
        <taxon>Gammaproteobacteria</taxon>
        <taxon>Pseudomonadales</taxon>
        <taxon>Marinobacteraceae</taxon>
        <taxon>Marinobacter</taxon>
    </lineage>
</organism>
<name>A0ABY1FMF6_9GAMM</name>
<evidence type="ECO:0000313" key="1">
    <source>
        <dbReference type="EMBL" id="SFL63666.1"/>
    </source>
</evidence>
<keyword evidence="2" id="KW-1185">Reference proteome</keyword>
<dbReference type="Proteomes" id="UP000199211">
    <property type="component" value="Unassembled WGS sequence"/>
</dbReference>
<evidence type="ECO:0000313" key="2">
    <source>
        <dbReference type="Proteomes" id="UP000199211"/>
    </source>
</evidence>
<reference evidence="1 2" key="1">
    <citation type="submission" date="2016-10" db="EMBL/GenBank/DDBJ databases">
        <authorList>
            <person name="Varghese N."/>
            <person name="Submissions S."/>
        </authorList>
    </citation>
    <scope>NUCLEOTIDE SEQUENCE [LARGE SCALE GENOMIC DNA]</scope>
    <source>
        <strain evidence="1 2">DSM 26291</strain>
    </source>
</reference>
<proteinExistence type="predicted"/>
<comment type="caution">
    <text evidence="1">The sequence shown here is derived from an EMBL/GenBank/DDBJ whole genome shotgun (WGS) entry which is preliminary data.</text>
</comment>
<gene>
    <name evidence="1" type="ORF">SAMN04487868_105225</name>
</gene>
<dbReference type="EMBL" id="FOTV01000005">
    <property type="protein sequence ID" value="SFL63666.1"/>
    <property type="molecule type" value="Genomic_DNA"/>
</dbReference>